<feature type="transmembrane region" description="Helical" evidence="6">
    <location>
        <begin position="222"/>
        <end position="241"/>
    </location>
</feature>
<feature type="transmembrane region" description="Helical" evidence="6">
    <location>
        <begin position="50"/>
        <end position="73"/>
    </location>
</feature>
<evidence type="ECO:0000256" key="2">
    <source>
        <dbReference type="ARBA" id="ARBA00009853"/>
    </source>
</evidence>
<feature type="domain" description="EamA" evidence="7">
    <location>
        <begin position="165"/>
        <end position="294"/>
    </location>
</feature>
<protein>
    <submittedName>
        <fullName evidence="8">EamA family transporter</fullName>
    </submittedName>
</protein>
<feature type="transmembrane region" description="Helical" evidence="6">
    <location>
        <begin position="248"/>
        <end position="272"/>
    </location>
</feature>
<organism evidence="8 9">
    <name type="scientific">Sphingopyxis witflariensis</name>
    <dbReference type="NCBI Taxonomy" id="173675"/>
    <lineage>
        <taxon>Bacteria</taxon>
        <taxon>Pseudomonadati</taxon>
        <taxon>Pseudomonadota</taxon>
        <taxon>Alphaproteobacteria</taxon>
        <taxon>Sphingomonadales</taxon>
        <taxon>Sphingomonadaceae</taxon>
        <taxon>Sphingopyxis</taxon>
    </lineage>
</organism>
<proteinExistence type="inferred from homology"/>
<gene>
    <name evidence="8" type="ORF">CDQ91_04825</name>
</gene>
<dbReference type="SUPFAM" id="SSF103481">
    <property type="entry name" value="Multidrug resistance efflux transporter EmrE"/>
    <property type="match status" value="2"/>
</dbReference>
<name>A0A246K3E3_9SPHN</name>
<feature type="transmembrane region" description="Helical" evidence="6">
    <location>
        <begin position="278"/>
        <end position="296"/>
    </location>
</feature>
<dbReference type="Pfam" id="PF00892">
    <property type="entry name" value="EamA"/>
    <property type="match status" value="2"/>
</dbReference>
<evidence type="ECO:0000256" key="1">
    <source>
        <dbReference type="ARBA" id="ARBA00004141"/>
    </source>
</evidence>
<evidence type="ECO:0000259" key="7">
    <source>
        <dbReference type="Pfam" id="PF00892"/>
    </source>
</evidence>
<dbReference type="PANTHER" id="PTHR22911">
    <property type="entry name" value="ACYL-MALONYL CONDENSING ENZYME-RELATED"/>
    <property type="match status" value="1"/>
</dbReference>
<keyword evidence="5 6" id="KW-0472">Membrane</keyword>
<keyword evidence="4 6" id="KW-1133">Transmembrane helix</keyword>
<evidence type="ECO:0000256" key="4">
    <source>
        <dbReference type="ARBA" id="ARBA00022989"/>
    </source>
</evidence>
<reference evidence="8 9" key="1">
    <citation type="journal article" date="2002" name="Int. J. Syst. Evol. Microbiol.">
        <title>Sphingopyxis witflariensis sp. nov., isolated from activated sludge.</title>
        <authorList>
            <person name="Kampfer P."/>
            <person name="Witzenberger R."/>
            <person name="Denner E.B."/>
            <person name="Busse H.J."/>
            <person name="Neef A."/>
        </authorList>
    </citation>
    <scope>NUCLEOTIDE SEQUENCE [LARGE SCALE GENOMIC DNA]</scope>
    <source>
        <strain evidence="8 9">DSM 14551</strain>
    </source>
</reference>
<dbReference type="AlphaFoldDB" id="A0A246K3E3"/>
<feature type="transmembrane region" description="Helical" evidence="6">
    <location>
        <begin position="18"/>
        <end position="38"/>
    </location>
</feature>
<evidence type="ECO:0000256" key="5">
    <source>
        <dbReference type="ARBA" id="ARBA00023136"/>
    </source>
</evidence>
<dbReference type="EMBL" id="NISJ01000002">
    <property type="protein sequence ID" value="OWR00103.1"/>
    <property type="molecule type" value="Genomic_DNA"/>
</dbReference>
<feature type="transmembrane region" description="Helical" evidence="6">
    <location>
        <begin position="138"/>
        <end position="159"/>
    </location>
</feature>
<dbReference type="GO" id="GO:0016020">
    <property type="term" value="C:membrane"/>
    <property type="evidence" value="ECO:0007669"/>
    <property type="project" value="UniProtKB-SubCell"/>
</dbReference>
<evidence type="ECO:0000256" key="3">
    <source>
        <dbReference type="ARBA" id="ARBA00022692"/>
    </source>
</evidence>
<feature type="transmembrane region" description="Helical" evidence="6">
    <location>
        <begin position="196"/>
        <end position="216"/>
    </location>
</feature>
<evidence type="ECO:0000313" key="9">
    <source>
        <dbReference type="Proteomes" id="UP000197097"/>
    </source>
</evidence>
<keyword evidence="3 6" id="KW-0812">Transmembrane</keyword>
<dbReference type="RefSeq" id="WP_088471590.1">
    <property type="nucleotide sequence ID" value="NZ_NISJ01000002.1"/>
</dbReference>
<dbReference type="InterPro" id="IPR037185">
    <property type="entry name" value="EmrE-like"/>
</dbReference>
<feature type="transmembrane region" description="Helical" evidence="6">
    <location>
        <begin position="85"/>
        <end position="102"/>
    </location>
</feature>
<evidence type="ECO:0000313" key="8">
    <source>
        <dbReference type="EMBL" id="OWR00103.1"/>
    </source>
</evidence>
<feature type="domain" description="EamA" evidence="7">
    <location>
        <begin position="17"/>
        <end position="149"/>
    </location>
</feature>
<feature type="transmembrane region" description="Helical" evidence="6">
    <location>
        <begin position="108"/>
        <end position="126"/>
    </location>
</feature>
<dbReference type="Proteomes" id="UP000197097">
    <property type="component" value="Unassembled WGS sequence"/>
</dbReference>
<comment type="subcellular location">
    <subcellularLocation>
        <location evidence="1">Membrane</location>
        <topology evidence="1">Multi-pass membrane protein</topology>
    </subcellularLocation>
</comment>
<dbReference type="InterPro" id="IPR000620">
    <property type="entry name" value="EamA_dom"/>
</dbReference>
<comment type="caution">
    <text evidence="8">The sequence shown here is derived from an EMBL/GenBank/DDBJ whole genome shotgun (WGS) entry which is preliminary data.</text>
</comment>
<evidence type="ECO:0000256" key="6">
    <source>
        <dbReference type="SAM" id="Phobius"/>
    </source>
</evidence>
<keyword evidence="9" id="KW-1185">Reference proteome</keyword>
<sequence length="311" mass="33176">MTAATPSSAAPQNYLGGIALRLLAMLSLSLMFVLVKLIAETGVHVVESLFWRQAVVIPFVFAWAVSHGGVASLKTQRIGAHARRAMMGLAGMCCNFGGMIFLPMAEATTINLSVPIFAVIFAAVLLGERTGVQRWSAVIVGFIGVLVVLDPSTIFAGGFSGDHGIGTLIALSGAIMTALITIAVRDLGRTENSATIVFWFSLLSMVPLGIALPFFITPHDSYEWLLLLGLGVSGAVVQMSLTGALRLAPVAVVIPMDYSALLWSIACGWFFFGTFPAETTWIGAPLIIASGLFIAWREHRLHIERTKDITA</sequence>
<comment type="similarity">
    <text evidence="2">Belongs to the drug/metabolite transporter (DMT) superfamily. 10 TMS drug/metabolite exporter (DME) (TC 2.A.7.3) family.</text>
</comment>
<dbReference type="PANTHER" id="PTHR22911:SF6">
    <property type="entry name" value="SOLUTE CARRIER FAMILY 35 MEMBER G1"/>
    <property type="match status" value="1"/>
</dbReference>
<feature type="transmembrane region" description="Helical" evidence="6">
    <location>
        <begin position="165"/>
        <end position="184"/>
    </location>
</feature>
<accession>A0A246K3E3</accession>
<dbReference type="OrthoDB" id="9812899at2"/>